<dbReference type="CDD" id="cd16325">
    <property type="entry name" value="LolA"/>
    <property type="match status" value="1"/>
</dbReference>
<evidence type="ECO:0000256" key="1">
    <source>
        <dbReference type="ARBA" id="ARBA00022729"/>
    </source>
</evidence>
<evidence type="ECO:0000313" key="4">
    <source>
        <dbReference type="Proteomes" id="UP000237082"/>
    </source>
</evidence>
<evidence type="ECO:0000256" key="2">
    <source>
        <dbReference type="SAM" id="SignalP"/>
    </source>
</evidence>
<keyword evidence="4" id="KW-1185">Reference proteome</keyword>
<dbReference type="SUPFAM" id="SSF89392">
    <property type="entry name" value="Prokaryotic lipoproteins and lipoprotein localization factors"/>
    <property type="match status" value="1"/>
</dbReference>
<reference evidence="4" key="1">
    <citation type="submission" date="2018-02" db="EMBL/GenBank/DDBJ databases">
        <authorList>
            <person name="O'Hara-Hanley K."/>
            <person name="Soby S."/>
        </authorList>
    </citation>
    <scope>NUCLEOTIDE SEQUENCE [LARGE SCALE GENOMIC DNA]</scope>
    <source>
        <strain evidence="4">MWU14-2602</strain>
    </source>
</reference>
<keyword evidence="1 2" id="KW-0732">Signal</keyword>
<protein>
    <submittedName>
        <fullName evidence="3">Outer membrane lipoprotein carrier protein LolA</fullName>
    </submittedName>
</protein>
<name>A0A2S5DDI3_9NEIS</name>
<dbReference type="InterPro" id="IPR004564">
    <property type="entry name" value="OM_lipoprot_carrier_LolA-like"/>
</dbReference>
<gene>
    <name evidence="3" type="ORF">C2I19_15125</name>
</gene>
<dbReference type="AlphaFoldDB" id="A0A2S5DDI3"/>
<dbReference type="Proteomes" id="UP000237082">
    <property type="component" value="Unassembled WGS sequence"/>
</dbReference>
<feature type="chain" id="PRO_5015409958" evidence="2">
    <location>
        <begin position="34"/>
        <end position="215"/>
    </location>
</feature>
<accession>A0A2S5DDI3</accession>
<dbReference type="Gene3D" id="2.50.20.10">
    <property type="entry name" value="Lipoprotein localisation LolA/LolB/LppX"/>
    <property type="match status" value="1"/>
</dbReference>
<evidence type="ECO:0000313" key="3">
    <source>
        <dbReference type="EMBL" id="POZ61114.1"/>
    </source>
</evidence>
<dbReference type="Pfam" id="PF19574">
    <property type="entry name" value="LolA_3"/>
    <property type="match status" value="1"/>
</dbReference>
<keyword evidence="3" id="KW-0449">Lipoprotein</keyword>
<proteinExistence type="predicted"/>
<comment type="caution">
    <text evidence="3">The sequence shown here is derived from an EMBL/GenBank/DDBJ whole genome shotgun (WGS) entry which is preliminary data.</text>
</comment>
<dbReference type="InterPro" id="IPR029046">
    <property type="entry name" value="LolA/LolB/LppX"/>
</dbReference>
<feature type="signal peptide" evidence="2">
    <location>
        <begin position="1"/>
        <end position="33"/>
    </location>
</feature>
<dbReference type="EMBL" id="PQWB01000072">
    <property type="protein sequence ID" value="POZ61114.1"/>
    <property type="molecule type" value="Genomic_DNA"/>
</dbReference>
<organism evidence="3 4">
    <name type="scientific">Chromobacterium alticapitis</name>
    <dbReference type="NCBI Taxonomy" id="2073169"/>
    <lineage>
        <taxon>Bacteria</taxon>
        <taxon>Pseudomonadati</taxon>
        <taxon>Pseudomonadota</taxon>
        <taxon>Betaproteobacteria</taxon>
        <taxon>Neisseriales</taxon>
        <taxon>Chromobacteriaceae</taxon>
        <taxon>Chromobacterium</taxon>
    </lineage>
</organism>
<sequence>MPAGAVGKTGGARAVKKLIASACLALLPLAAGAADLSAAIAKQLAQPPVLRGTFEQTKQVAGFAKPLRSRGSFLVSRDKGVLWDTREPFASKLRLTRGEIVATQNGAVSFQLSAAKEPTVRMINELMFSLLGGNLKTLDGYFSIAGKLDGKGWQLTLTPKQAALGKVMRKIELSGDQYVRGIRMDESNGDATSIVFSQQNAMPKTLSKDEEARFD</sequence>